<dbReference type="AlphaFoldDB" id="A9G970"/>
<evidence type="ECO:0000313" key="1">
    <source>
        <dbReference type="EMBL" id="CAN99132.1"/>
    </source>
</evidence>
<name>A9G970_SORC5</name>
<gene>
    <name evidence="1" type="ordered locus">sce8960</name>
</gene>
<proteinExistence type="predicted"/>
<organism evidence="1 2">
    <name type="scientific">Sorangium cellulosum (strain So ce56)</name>
    <name type="common">Polyangium cellulosum (strain So ce56)</name>
    <dbReference type="NCBI Taxonomy" id="448385"/>
    <lineage>
        <taxon>Bacteria</taxon>
        <taxon>Pseudomonadati</taxon>
        <taxon>Myxococcota</taxon>
        <taxon>Polyangia</taxon>
        <taxon>Polyangiales</taxon>
        <taxon>Polyangiaceae</taxon>
        <taxon>Sorangium</taxon>
    </lineage>
</organism>
<reference evidence="1 2" key="1">
    <citation type="journal article" date="2007" name="Nat. Biotechnol.">
        <title>Complete genome sequence of the myxobacterium Sorangium cellulosum.</title>
        <authorList>
            <person name="Schneiker S."/>
            <person name="Perlova O."/>
            <person name="Kaiser O."/>
            <person name="Gerth K."/>
            <person name="Alici A."/>
            <person name="Altmeyer M.O."/>
            <person name="Bartels D."/>
            <person name="Bekel T."/>
            <person name="Beyer S."/>
            <person name="Bode E."/>
            <person name="Bode H.B."/>
            <person name="Bolten C.J."/>
            <person name="Choudhuri J.V."/>
            <person name="Doss S."/>
            <person name="Elnakady Y.A."/>
            <person name="Frank B."/>
            <person name="Gaigalat L."/>
            <person name="Goesmann A."/>
            <person name="Groeger C."/>
            <person name="Gross F."/>
            <person name="Jelsbak L."/>
            <person name="Jelsbak L."/>
            <person name="Kalinowski J."/>
            <person name="Kegler C."/>
            <person name="Knauber T."/>
            <person name="Konietzny S."/>
            <person name="Kopp M."/>
            <person name="Krause L."/>
            <person name="Krug D."/>
            <person name="Linke B."/>
            <person name="Mahmud T."/>
            <person name="Martinez-Arias R."/>
            <person name="McHardy A.C."/>
            <person name="Merai M."/>
            <person name="Meyer F."/>
            <person name="Mormann S."/>
            <person name="Munoz-Dorado J."/>
            <person name="Perez J."/>
            <person name="Pradella S."/>
            <person name="Rachid S."/>
            <person name="Raddatz G."/>
            <person name="Rosenau F."/>
            <person name="Rueckert C."/>
            <person name="Sasse F."/>
            <person name="Scharfe M."/>
            <person name="Schuster S.C."/>
            <person name="Suen G."/>
            <person name="Treuner-Lange A."/>
            <person name="Velicer G.J."/>
            <person name="Vorholter F.-J."/>
            <person name="Weissman K.J."/>
            <person name="Welch R.D."/>
            <person name="Wenzel S.C."/>
            <person name="Whitworth D.E."/>
            <person name="Wilhelm S."/>
            <person name="Wittmann C."/>
            <person name="Bloecker H."/>
            <person name="Puehler A."/>
            <person name="Mueller R."/>
        </authorList>
    </citation>
    <scope>NUCLEOTIDE SEQUENCE [LARGE SCALE GENOMIC DNA]</scope>
    <source>
        <strain evidence="2">So ce56</strain>
    </source>
</reference>
<dbReference type="EMBL" id="AM746676">
    <property type="protein sequence ID" value="CAN99132.1"/>
    <property type="molecule type" value="Genomic_DNA"/>
</dbReference>
<accession>A9G970</accession>
<dbReference type="KEGG" id="scl:sce8960"/>
<evidence type="ECO:0000313" key="2">
    <source>
        <dbReference type="Proteomes" id="UP000002139"/>
    </source>
</evidence>
<keyword evidence="2" id="KW-1185">Reference proteome</keyword>
<dbReference type="Proteomes" id="UP000002139">
    <property type="component" value="Chromosome"/>
</dbReference>
<protein>
    <submittedName>
        <fullName evidence="1">Uncharacterized protein</fullName>
    </submittedName>
</protein>
<sequence>MQEWARAGRASWGWKLSGLSSNAAEELFNEGYVCMDGPDGFRAAVHKRLIEFTHLARWWSFLHERDVRQGLRESLRLLSTVVRASMVIYLPDSGFRPSEASDLLFEDAGAGDVKKWLETNVGPSMADVASFLDVDDDSVETAYFIEEVNPGR</sequence>
<dbReference type="HOGENOM" id="CLU_1721154_0_0_7"/>